<dbReference type="OrthoDB" id="1911848at2759"/>
<keyword evidence="3" id="KW-1185">Reference proteome</keyword>
<dbReference type="PANTHER" id="PTHR37542:SF3">
    <property type="entry name" value="PRION-INHIBITION AND PROPAGATION HELO DOMAIN-CONTAINING PROTEIN"/>
    <property type="match status" value="1"/>
</dbReference>
<dbReference type="AlphaFoldDB" id="A0A9P9FPT3"/>
<dbReference type="Pfam" id="PF14479">
    <property type="entry name" value="HeLo"/>
    <property type="match status" value="1"/>
</dbReference>
<accession>A0A9P9FPT3</accession>
<evidence type="ECO:0000313" key="2">
    <source>
        <dbReference type="EMBL" id="KAH7171250.1"/>
    </source>
</evidence>
<gene>
    <name evidence="2" type="ORF">EDB81DRAFT_837758</name>
</gene>
<dbReference type="EMBL" id="JAGMUV010000002">
    <property type="protein sequence ID" value="KAH7171250.1"/>
    <property type="molecule type" value="Genomic_DNA"/>
</dbReference>
<reference evidence="2" key="1">
    <citation type="journal article" date="2021" name="Nat. Commun.">
        <title>Genetic determinants of endophytism in the Arabidopsis root mycobiome.</title>
        <authorList>
            <person name="Mesny F."/>
            <person name="Miyauchi S."/>
            <person name="Thiergart T."/>
            <person name="Pickel B."/>
            <person name="Atanasova L."/>
            <person name="Karlsson M."/>
            <person name="Huettel B."/>
            <person name="Barry K.W."/>
            <person name="Haridas S."/>
            <person name="Chen C."/>
            <person name="Bauer D."/>
            <person name="Andreopoulos W."/>
            <person name="Pangilinan J."/>
            <person name="LaButti K."/>
            <person name="Riley R."/>
            <person name="Lipzen A."/>
            <person name="Clum A."/>
            <person name="Drula E."/>
            <person name="Henrissat B."/>
            <person name="Kohler A."/>
            <person name="Grigoriev I.V."/>
            <person name="Martin F.M."/>
            <person name="Hacquard S."/>
        </authorList>
    </citation>
    <scope>NUCLEOTIDE SEQUENCE</scope>
    <source>
        <strain evidence="2">MPI-CAGE-AT-0147</strain>
    </source>
</reference>
<evidence type="ECO:0000313" key="3">
    <source>
        <dbReference type="Proteomes" id="UP000738349"/>
    </source>
</evidence>
<dbReference type="InterPro" id="IPR029498">
    <property type="entry name" value="HeLo_dom"/>
</dbReference>
<organism evidence="2 3">
    <name type="scientific">Dactylonectria macrodidyma</name>
    <dbReference type="NCBI Taxonomy" id="307937"/>
    <lineage>
        <taxon>Eukaryota</taxon>
        <taxon>Fungi</taxon>
        <taxon>Dikarya</taxon>
        <taxon>Ascomycota</taxon>
        <taxon>Pezizomycotina</taxon>
        <taxon>Sordariomycetes</taxon>
        <taxon>Hypocreomycetidae</taxon>
        <taxon>Hypocreales</taxon>
        <taxon>Nectriaceae</taxon>
        <taxon>Dactylonectria</taxon>
    </lineage>
</organism>
<comment type="caution">
    <text evidence="2">The sequence shown here is derived from an EMBL/GenBank/DDBJ whole genome shotgun (WGS) entry which is preliminary data.</text>
</comment>
<name>A0A9P9FPT3_9HYPO</name>
<sequence>MAETLGIVTGILGLLPLCREGFVMIKDMVEAKGKMTELLTRIKTHHGHFISWYEVWGNEQSREAKFRAYEEERPVSAKEILRHLALFSRLFYDYKSLEKYGFKVTFMMNTKEQSVQDVEKFRFESDEDLDPQNIENFRASCADNLSLAKKLKFVLWSRDKNLEDLISRLREYNEVLWRYGPGVEVTRLDKGVYDKIGRLMADQLQQFFSVYAKEAQTTTNVASARRYHAMAKMAHFRSQLLQLENSPTAKPQDLVDFDFHIEENYKVGPHGTSTLALLSHFPRPGDRRVVLIEWIQNPQLPDKRRDTEKLALLLGTPKPDAMMIPGCYGIIDDVAKSGRLGVVMLPPRNIRGSIPATLQPGAISYRRMPVTLKKLIESTSEYVSEGVSLGVRFKIAKQIVDTIHLIHAAEWAHKNVRSESILFFPEGEVKDDAVSSTSSAFRHFDLSKPLLVGFNNARSIYRHQNATGGYGYSYANDPQAQVAATNMTFDNYQHPAKLVNPMIRYSRMYDLYSLGCVLLEIGLWDTVDKRVDQQEPYAAQKTLRSFASESTLDP</sequence>
<dbReference type="GO" id="GO:0004672">
    <property type="term" value="F:protein kinase activity"/>
    <property type="evidence" value="ECO:0007669"/>
    <property type="project" value="InterPro"/>
</dbReference>
<dbReference type="InterPro" id="IPR000719">
    <property type="entry name" value="Prot_kinase_dom"/>
</dbReference>
<dbReference type="SUPFAM" id="SSF56112">
    <property type="entry name" value="Protein kinase-like (PK-like)"/>
    <property type="match status" value="1"/>
</dbReference>
<dbReference type="Gene3D" id="1.20.120.1020">
    <property type="entry name" value="Prion-inhibition and propagation, HeLo domain"/>
    <property type="match status" value="1"/>
</dbReference>
<dbReference type="GO" id="GO:0005524">
    <property type="term" value="F:ATP binding"/>
    <property type="evidence" value="ECO:0007669"/>
    <property type="project" value="InterPro"/>
</dbReference>
<dbReference type="Gene3D" id="1.10.510.10">
    <property type="entry name" value="Transferase(Phosphotransferase) domain 1"/>
    <property type="match status" value="1"/>
</dbReference>
<dbReference type="InterPro" id="IPR011009">
    <property type="entry name" value="Kinase-like_dom_sf"/>
</dbReference>
<protein>
    <recommendedName>
        <fullName evidence="1">Protein kinase domain-containing protein</fullName>
    </recommendedName>
</protein>
<dbReference type="InterPro" id="IPR038305">
    <property type="entry name" value="HeLo_sf"/>
</dbReference>
<dbReference type="PROSITE" id="PS50011">
    <property type="entry name" value="PROTEIN_KINASE_DOM"/>
    <property type="match status" value="1"/>
</dbReference>
<dbReference type="Proteomes" id="UP000738349">
    <property type="component" value="Unassembled WGS sequence"/>
</dbReference>
<feature type="domain" description="Protein kinase" evidence="1">
    <location>
        <begin position="259"/>
        <end position="554"/>
    </location>
</feature>
<dbReference type="PANTHER" id="PTHR37542">
    <property type="entry name" value="HELO DOMAIN-CONTAINING PROTEIN-RELATED"/>
    <property type="match status" value="1"/>
</dbReference>
<evidence type="ECO:0000259" key="1">
    <source>
        <dbReference type="PROSITE" id="PS50011"/>
    </source>
</evidence>
<proteinExistence type="predicted"/>